<organism evidence="2 3">
    <name type="scientific">Arthrobacter flavus</name>
    <dbReference type="NCBI Taxonomy" id="95172"/>
    <lineage>
        <taxon>Bacteria</taxon>
        <taxon>Bacillati</taxon>
        <taxon>Actinomycetota</taxon>
        <taxon>Actinomycetes</taxon>
        <taxon>Micrococcales</taxon>
        <taxon>Micrococcaceae</taxon>
        <taxon>Arthrobacter</taxon>
    </lineage>
</organism>
<dbReference type="InterPro" id="IPR001509">
    <property type="entry name" value="Epimerase_deHydtase"/>
</dbReference>
<sequence>MSWLILGATGFVGSAILHAVEAAGLDVTGAPAPRLSSEATTVAELATEGANHPALEGLTAALAGVSVVVNAAGLAAPRSGDTPELRGANALLPTILAQACAAAGVDRLIHLSSAAVQGQRDQLDESLDLAPFSAYSRSKALGEQALQAAASTTRLVIVRATSVQGANRPTTTALARLAASPLASVAAPGTAPTPVTSVESLADFVVLVGTFEGPVPLVVLQPSEGMSVRSVLEAAGGTPIVLPRRLCLALLRVGYAISTLAGERLHGSLRRVELMWFGQGQEPGWAAAQGIRVEHRVSGVLESAASRRRQGRSGWQSPANR</sequence>
<evidence type="ECO:0000259" key="1">
    <source>
        <dbReference type="Pfam" id="PF01370"/>
    </source>
</evidence>
<dbReference type="PANTHER" id="PTHR48079">
    <property type="entry name" value="PROTEIN YEEZ"/>
    <property type="match status" value="1"/>
</dbReference>
<dbReference type="Gene3D" id="3.40.50.720">
    <property type="entry name" value="NAD(P)-binding Rossmann-like Domain"/>
    <property type="match status" value="1"/>
</dbReference>
<protein>
    <submittedName>
        <fullName evidence="2">NAD-dependent epimerase/dehydratase family protein</fullName>
    </submittedName>
</protein>
<dbReference type="RefSeq" id="WP_343880747.1">
    <property type="nucleotide sequence ID" value="NZ_BAAAIJ010000051.1"/>
</dbReference>
<dbReference type="EMBL" id="JBHUGA010000060">
    <property type="protein sequence ID" value="MFD1847675.1"/>
    <property type="molecule type" value="Genomic_DNA"/>
</dbReference>
<proteinExistence type="predicted"/>
<feature type="domain" description="NAD-dependent epimerase/dehydratase" evidence="1">
    <location>
        <begin position="3"/>
        <end position="187"/>
    </location>
</feature>
<accession>A0ABW4QAF8</accession>
<comment type="caution">
    <text evidence="2">The sequence shown here is derived from an EMBL/GenBank/DDBJ whole genome shotgun (WGS) entry which is preliminary data.</text>
</comment>
<evidence type="ECO:0000313" key="2">
    <source>
        <dbReference type="EMBL" id="MFD1847675.1"/>
    </source>
</evidence>
<name>A0ABW4QAF8_9MICC</name>
<dbReference type="InterPro" id="IPR036291">
    <property type="entry name" value="NAD(P)-bd_dom_sf"/>
</dbReference>
<evidence type="ECO:0000313" key="3">
    <source>
        <dbReference type="Proteomes" id="UP001597307"/>
    </source>
</evidence>
<dbReference type="PANTHER" id="PTHR48079:SF6">
    <property type="entry name" value="NAD(P)-BINDING DOMAIN-CONTAINING PROTEIN-RELATED"/>
    <property type="match status" value="1"/>
</dbReference>
<dbReference type="InterPro" id="IPR051783">
    <property type="entry name" value="NAD(P)-dependent_oxidoreduct"/>
</dbReference>
<keyword evidence="3" id="KW-1185">Reference proteome</keyword>
<dbReference type="Pfam" id="PF01370">
    <property type="entry name" value="Epimerase"/>
    <property type="match status" value="1"/>
</dbReference>
<gene>
    <name evidence="2" type="ORF">ACFSFX_13865</name>
</gene>
<dbReference type="Proteomes" id="UP001597307">
    <property type="component" value="Unassembled WGS sequence"/>
</dbReference>
<reference evidence="3" key="1">
    <citation type="journal article" date="2019" name="Int. J. Syst. Evol. Microbiol.">
        <title>The Global Catalogue of Microorganisms (GCM) 10K type strain sequencing project: providing services to taxonomists for standard genome sequencing and annotation.</title>
        <authorList>
            <consortium name="The Broad Institute Genomics Platform"/>
            <consortium name="The Broad Institute Genome Sequencing Center for Infectious Disease"/>
            <person name="Wu L."/>
            <person name="Ma J."/>
        </authorList>
    </citation>
    <scope>NUCLEOTIDE SEQUENCE [LARGE SCALE GENOMIC DNA]</scope>
    <source>
        <strain evidence="3">JCM 11496</strain>
    </source>
</reference>
<dbReference type="SUPFAM" id="SSF51735">
    <property type="entry name" value="NAD(P)-binding Rossmann-fold domains"/>
    <property type="match status" value="1"/>
</dbReference>